<dbReference type="InterPro" id="IPR022742">
    <property type="entry name" value="Hydrolase_4"/>
</dbReference>
<dbReference type="InterPro" id="IPR029058">
    <property type="entry name" value="AB_hydrolase_fold"/>
</dbReference>
<evidence type="ECO:0000313" key="3">
    <source>
        <dbReference type="EMBL" id="GGZ25494.1"/>
    </source>
</evidence>
<dbReference type="Proteomes" id="UP000662572">
    <property type="component" value="Unassembled WGS sequence"/>
</dbReference>
<comment type="caution">
    <text evidence="3">The sequence shown here is derived from an EMBL/GenBank/DDBJ whole genome shotgun (WGS) entry which is preliminary data.</text>
</comment>
<reference evidence="3" key="2">
    <citation type="submission" date="2020-09" db="EMBL/GenBank/DDBJ databases">
        <authorList>
            <person name="Sun Q."/>
            <person name="Kim S."/>
        </authorList>
    </citation>
    <scope>NUCLEOTIDE SEQUENCE</scope>
    <source>
        <strain evidence="3">KCTC 32296</strain>
    </source>
</reference>
<protein>
    <submittedName>
        <fullName evidence="3">Alpha/beta hydrolase</fullName>
    </submittedName>
</protein>
<dbReference type="EMBL" id="BMZB01000001">
    <property type="protein sequence ID" value="GGZ25494.1"/>
    <property type="molecule type" value="Genomic_DNA"/>
</dbReference>
<gene>
    <name evidence="3" type="ORF">GCM10011273_08600</name>
</gene>
<evidence type="ECO:0000313" key="4">
    <source>
        <dbReference type="Proteomes" id="UP000662572"/>
    </source>
</evidence>
<sequence length="255" mass="27844">MTMKPDDNQDEVRVWRTQSGHDIAYRQITGAGPTVLWLGGFKSDMTGTKAQVLADMAVRAGFGFVRFDYFGHGATGGDWNAARIGLWRQDVLEVVDNLTKGPLVVVGSSMGGWMTTLLIKDRPERIKGAGFIAPAPDFTHALMLPNLNPEERHALTVSGAFVMTGYDQGVTMSQAFFDEAKDHLVFGAPLTFDGPVRILHGMKDDVVPWSHGVKLAEHISSGDVRLTLIKDGDHRLSGPEDLKLLTAMVQELIDA</sequence>
<dbReference type="GO" id="GO:0016787">
    <property type="term" value="F:hydrolase activity"/>
    <property type="evidence" value="ECO:0007669"/>
    <property type="project" value="UniProtKB-KW"/>
</dbReference>
<dbReference type="Gene3D" id="3.40.50.1820">
    <property type="entry name" value="alpha/beta hydrolase"/>
    <property type="match status" value="1"/>
</dbReference>
<proteinExistence type="predicted"/>
<keyword evidence="4" id="KW-1185">Reference proteome</keyword>
<dbReference type="SUPFAM" id="SSF53474">
    <property type="entry name" value="alpha/beta-Hydrolases"/>
    <property type="match status" value="1"/>
</dbReference>
<name>A0A918PYS2_9CAUL</name>
<dbReference type="PANTHER" id="PTHR16138:SF7">
    <property type="entry name" value="PALMITOYL-PROTEIN THIOESTERASE ABHD10, MITOCHONDRIAL"/>
    <property type="match status" value="1"/>
</dbReference>
<keyword evidence="1 3" id="KW-0378">Hydrolase</keyword>
<evidence type="ECO:0000256" key="1">
    <source>
        <dbReference type="ARBA" id="ARBA00022801"/>
    </source>
</evidence>
<accession>A0A918PYS2</accession>
<dbReference type="InterPro" id="IPR052382">
    <property type="entry name" value="ABHD10_acyl-thioesterase"/>
</dbReference>
<dbReference type="PANTHER" id="PTHR16138">
    <property type="entry name" value="MYCOPHENOLIC ACID ACYL-GLUCURONIDE ESTERASE, MITOCHONDRIAL"/>
    <property type="match status" value="1"/>
</dbReference>
<organism evidence="3 4">
    <name type="scientific">Asticcacaulis endophyticus</name>
    <dbReference type="NCBI Taxonomy" id="1395890"/>
    <lineage>
        <taxon>Bacteria</taxon>
        <taxon>Pseudomonadati</taxon>
        <taxon>Pseudomonadota</taxon>
        <taxon>Alphaproteobacteria</taxon>
        <taxon>Caulobacterales</taxon>
        <taxon>Caulobacteraceae</taxon>
        <taxon>Asticcacaulis</taxon>
    </lineage>
</organism>
<evidence type="ECO:0000259" key="2">
    <source>
        <dbReference type="Pfam" id="PF12146"/>
    </source>
</evidence>
<feature type="domain" description="Serine aminopeptidase S33" evidence="2">
    <location>
        <begin position="51"/>
        <end position="160"/>
    </location>
</feature>
<dbReference type="Pfam" id="PF12146">
    <property type="entry name" value="Hydrolase_4"/>
    <property type="match status" value="1"/>
</dbReference>
<reference evidence="3" key="1">
    <citation type="journal article" date="2014" name="Int. J. Syst. Evol. Microbiol.">
        <title>Complete genome sequence of Corynebacterium casei LMG S-19264T (=DSM 44701T), isolated from a smear-ripened cheese.</title>
        <authorList>
            <consortium name="US DOE Joint Genome Institute (JGI-PGF)"/>
            <person name="Walter F."/>
            <person name="Albersmeier A."/>
            <person name="Kalinowski J."/>
            <person name="Ruckert C."/>
        </authorList>
    </citation>
    <scope>NUCLEOTIDE SEQUENCE</scope>
    <source>
        <strain evidence="3">KCTC 32296</strain>
    </source>
</reference>
<dbReference type="AlphaFoldDB" id="A0A918PYS2"/>